<dbReference type="PANTHER" id="PTHR43618:SF4">
    <property type="entry name" value="SHORT CHAIN DEHYDROGENASE_REDUCTASE FAMILY (AFU_ORTHOLOGUE AFUA_7G04540)"/>
    <property type="match status" value="1"/>
</dbReference>
<evidence type="ECO:0000256" key="3">
    <source>
        <dbReference type="ARBA" id="ARBA00023002"/>
    </source>
</evidence>
<comment type="similarity">
    <text evidence="1">Belongs to the short-chain dehydrogenases/reductases (SDR) family.</text>
</comment>
<dbReference type="InterPro" id="IPR052178">
    <property type="entry name" value="Sec_Metab_Biosynth_SDR"/>
</dbReference>
<gene>
    <name evidence="4" type="ORF">L198_04929</name>
</gene>
<organism evidence="4 5">
    <name type="scientific">Cryptococcus wingfieldii CBS 7118</name>
    <dbReference type="NCBI Taxonomy" id="1295528"/>
    <lineage>
        <taxon>Eukaryota</taxon>
        <taxon>Fungi</taxon>
        <taxon>Dikarya</taxon>
        <taxon>Basidiomycota</taxon>
        <taxon>Agaricomycotina</taxon>
        <taxon>Tremellomycetes</taxon>
        <taxon>Tremellales</taxon>
        <taxon>Cryptococcaceae</taxon>
        <taxon>Cryptococcus</taxon>
    </lineage>
</organism>
<protein>
    <recommendedName>
        <fullName evidence="6">Short-chain dehydrogenase</fullName>
    </recommendedName>
</protein>
<dbReference type="GO" id="GO:0016491">
    <property type="term" value="F:oxidoreductase activity"/>
    <property type="evidence" value="ECO:0007669"/>
    <property type="project" value="UniProtKB-KW"/>
</dbReference>
<keyword evidence="2" id="KW-0521">NADP</keyword>
<accession>A0A1E3J289</accession>
<dbReference type="CDD" id="cd05233">
    <property type="entry name" value="SDR_c"/>
    <property type="match status" value="1"/>
</dbReference>
<dbReference type="SUPFAM" id="SSF51735">
    <property type="entry name" value="NAD(P)-binding Rossmann-fold domains"/>
    <property type="match status" value="1"/>
</dbReference>
<sequence>MAETKNFTLEGLFSVRGLDVLITGAGTGIGKYTHTPEGLYMAKGFASNGAVTHIAGRRKEKLEEAKASILELAPDAQVVIHTIDISERAAVTSLVADLTKLDVLINCAGIVLPDPPSTHHSPLPELQAALLSSSADTWSRTFSTNVEAPYFLSSSVLHLLAAAPNGGRIINISSIGSIMSDPNTHQPAYQASKAAVNHLTRLLASKFREHGVRVNAISPGYFPSQMQNASNPKSMLARAKDLVPLKRGGEEEDAAGTAIYLASRAGSYVDGHTIVLGGGREWA</sequence>
<dbReference type="PANTHER" id="PTHR43618">
    <property type="entry name" value="7-ALPHA-HYDROXYSTEROID DEHYDROGENASE"/>
    <property type="match status" value="1"/>
</dbReference>
<evidence type="ECO:0000313" key="5">
    <source>
        <dbReference type="Proteomes" id="UP000094819"/>
    </source>
</evidence>
<proteinExistence type="inferred from homology"/>
<dbReference type="AlphaFoldDB" id="A0A1E3J289"/>
<dbReference type="PRINTS" id="PR00081">
    <property type="entry name" value="GDHRDH"/>
</dbReference>
<evidence type="ECO:0000313" key="4">
    <source>
        <dbReference type="EMBL" id="ODN94785.1"/>
    </source>
</evidence>
<dbReference type="RefSeq" id="XP_019031064.1">
    <property type="nucleotide sequence ID" value="XM_019177032.1"/>
</dbReference>
<name>A0A1E3J289_9TREE</name>
<dbReference type="Pfam" id="PF13561">
    <property type="entry name" value="adh_short_C2"/>
    <property type="match status" value="1"/>
</dbReference>
<keyword evidence="3" id="KW-0560">Oxidoreductase</keyword>
<dbReference type="Proteomes" id="UP000094819">
    <property type="component" value="Unassembled WGS sequence"/>
</dbReference>
<evidence type="ECO:0000256" key="1">
    <source>
        <dbReference type="ARBA" id="ARBA00006484"/>
    </source>
</evidence>
<evidence type="ECO:0000256" key="2">
    <source>
        <dbReference type="ARBA" id="ARBA00022857"/>
    </source>
</evidence>
<dbReference type="PRINTS" id="PR00080">
    <property type="entry name" value="SDRFAMILY"/>
</dbReference>
<dbReference type="InterPro" id="IPR036291">
    <property type="entry name" value="NAD(P)-bd_dom_sf"/>
</dbReference>
<dbReference type="OrthoDB" id="2898618at2759"/>
<evidence type="ECO:0008006" key="6">
    <source>
        <dbReference type="Google" id="ProtNLM"/>
    </source>
</evidence>
<keyword evidence="5" id="KW-1185">Reference proteome</keyword>
<dbReference type="InterPro" id="IPR002347">
    <property type="entry name" value="SDR_fam"/>
</dbReference>
<dbReference type="Gene3D" id="3.40.50.720">
    <property type="entry name" value="NAD(P)-binding Rossmann-like Domain"/>
    <property type="match status" value="1"/>
</dbReference>
<dbReference type="EMBL" id="AWGH01000014">
    <property type="protein sequence ID" value="ODN94785.1"/>
    <property type="molecule type" value="Genomic_DNA"/>
</dbReference>
<reference evidence="4 5" key="1">
    <citation type="submission" date="2016-06" db="EMBL/GenBank/DDBJ databases">
        <title>Evolution of pathogenesis and genome organization in the Tremellales.</title>
        <authorList>
            <person name="Cuomo C."/>
            <person name="Litvintseva A."/>
            <person name="Heitman J."/>
            <person name="Chen Y."/>
            <person name="Sun S."/>
            <person name="Springer D."/>
            <person name="Dromer F."/>
            <person name="Young S."/>
            <person name="Zeng Q."/>
            <person name="Chapman S."/>
            <person name="Gujja S."/>
            <person name="Saif S."/>
            <person name="Birren B."/>
        </authorList>
    </citation>
    <scope>NUCLEOTIDE SEQUENCE [LARGE SCALE GENOMIC DNA]</scope>
    <source>
        <strain evidence="4 5">CBS 7118</strain>
    </source>
</reference>
<comment type="caution">
    <text evidence="4">The sequence shown here is derived from an EMBL/GenBank/DDBJ whole genome shotgun (WGS) entry which is preliminary data.</text>
</comment>
<dbReference type="GeneID" id="30194142"/>